<dbReference type="KEGG" id="nev:NTE_01805"/>
<evidence type="ECO:0000256" key="1">
    <source>
        <dbReference type="SAM" id="Phobius"/>
    </source>
</evidence>
<dbReference type="STRING" id="1459636.NTE_01805"/>
<proteinExistence type="predicted"/>
<keyword evidence="1" id="KW-0472">Membrane</keyword>
<dbReference type="EMBL" id="CP007174">
    <property type="protein sequence ID" value="AIF83866.1"/>
    <property type="molecule type" value="Genomic_DNA"/>
</dbReference>
<feature type="transmembrane region" description="Helical" evidence="1">
    <location>
        <begin position="173"/>
        <end position="191"/>
    </location>
</feature>
<evidence type="ECO:0000313" key="2">
    <source>
        <dbReference type="EMBL" id="AIF83866.1"/>
    </source>
</evidence>
<dbReference type="HOGENOM" id="CLU_118893_0_0_2"/>
<dbReference type="AlphaFoldDB" id="A0A075MQQ2"/>
<protein>
    <submittedName>
        <fullName evidence="2">Uncharacterized protein</fullName>
    </submittedName>
</protein>
<keyword evidence="3" id="KW-1185">Reference proteome</keyword>
<keyword evidence="1" id="KW-0812">Transmembrane</keyword>
<gene>
    <name evidence="2" type="ORF">NTE_01805</name>
</gene>
<reference evidence="2 3" key="1">
    <citation type="journal article" date="2014" name="PLoS ONE">
        <title>Genome Sequence of Candidatus Nitrososphaera evergladensis from Group I.1b Enriched from Everglades Soil Reveals Novel Genomic Features of the Ammonia-Oxidizing Archaea.</title>
        <authorList>
            <person name="Zhalnina K.V."/>
            <person name="Dias R."/>
            <person name="Leonard M.T."/>
            <person name="Dorr de Quadros P."/>
            <person name="Camargo F.A."/>
            <person name="Drew J.C."/>
            <person name="Farmerie W.G."/>
            <person name="Daroub S.H."/>
            <person name="Triplett E.W."/>
        </authorList>
    </citation>
    <scope>NUCLEOTIDE SEQUENCE [LARGE SCALE GENOMIC DNA]</scope>
    <source>
        <strain evidence="2 3">SR1</strain>
    </source>
</reference>
<dbReference type="Proteomes" id="UP000028194">
    <property type="component" value="Chromosome"/>
</dbReference>
<name>A0A075MQQ2_9ARCH</name>
<keyword evidence="1" id="KW-1133">Transmembrane helix</keyword>
<accession>A0A075MQQ2</accession>
<sequence length="198" mass="21478">MCLILSALLSSIPTLFLIPAYAAVDSSLVSGTSLEGADVQVEALGPIKFDEPNQPIPYLANGTDYTFIVSFFEPNSRKLLKDVNYNIVITDNPFGPGNELFNAAKQANDPSNMMLHSATGNATVKYNFNKPQTAILRIQFYGTANNATSSGQQQPQQHDFEYQVIDSKAMPEFPLIAVVLASSLVAAIVVARTHIKKP</sequence>
<organism evidence="2 3">
    <name type="scientific">Candidatus Nitrososphaera evergladensis SR1</name>
    <dbReference type="NCBI Taxonomy" id="1459636"/>
    <lineage>
        <taxon>Archaea</taxon>
        <taxon>Nitrososphaerota</taxon>
        <taxon>Nitrososphaeria</taxon>
        <taxon>Nitrososphaerales</taxon>
        <taxon>Nitrososphaeraceae</taxon>
        <taxon>Nitrososphaera</taxon>
    </lineage>
</organism>
<evidence type="ECO:0000313" key="3">
    <source>
        <dbReference type="Proteomes" id="UP000028194"/>
    </source>
</evidence>